<name>A0A1I8Q2W4_STOCA</name>
<feature type="region of interest" description="Disordered" evidence="17">
    <location>
        <begin position="229"/>
        <end position="252"/>
    </location>
</feature>
<dbReference type="InterPro" id="IPR042163">
    <property type="entry name" value="PHF12"/>
</dbReference>
<keyword evidence="5" id="KW-0479">Metal-binding</keyword>
<evidence type="ECO:0000256" key="9">
    <source>
        <dbReference type="ARBA" id="ARBA00022843"/>
    </source>
</evidence>
<feature type="domain" description="FHA" evidence="18">
    <location>
        <begin position="766"/>
        <end position="823"/>
    </location>
</feature>
<evidence type="ECO:0000256" key="8">
    <source>
        <dbReference type="ARBA" id="ARBA00022833"/>
    </source>
</evidence>
<evidence type="ECO:0000256" key="3">
    <source>
        <dbReference type="ARBA" id="ARBA00022499"/>
    </source>
</evidence>
<evidence type="ECO:0000313" key="21">
    <source>
        <dbReference type="Proteomes" id="UP000095300"/>
    </source>
</evidence>
<evidence type="ECO:0000256" key="4">
    <source>
        <dbReference type="ARBA" id="ARBA00022553"/>
    </source>
</evidence>
<evidence type="ECO:0000256" key="12">
    <source>
        <dbReference type="ARBA" id="ARBA00023242"/>
    </source>
</evidence>
<comment type="subunit">
    <text evidence="13">Component of SIN3 complexes. Interacts with SIN3A in a complex composed of HDAC1, SAP30 and SIN3A. Component of the SIN3B complex, which includes SIN3B, HDAC2 or HDAC1, PHF12 and MORF4L1; interacts directly with all subunits. Interacts with TLE5.</text>
</comment>
<dbReference type="FunFam" id="3.30.40.10:FF:000164">
    <property type="entry name" value="PHD finger protein 12"/>
    <property type="match status" value="1"/>
</dbReference>
<evidence type="ECO:0000256" key="7">
    <source>
        <dbReference type="ARBA" id="ARBA00022771"/>
    </source>
</evidence>
<dbReference type="Gene3D" id="3.30.40.10">
    <property type="entry name" value="Zinc/RING finger domain, C3HC4 (zinc finger)"/>
    <property type="match status" value="2"/>
</dbReference>
<reference evidence="20" key="1">
    <citation type="submission" date="2020-05" db="UniProtKB">
        <authorList>
            <consortium name="EnsemblMetazoa"/>
        </authorList>
    </citation>
    <scope>IDENTIFICATION</scope>
    <source>
        <strain evidence="20">USDA</strain>
    </source>
</reference>
<dbReference type="CDD" id="cd15533">
    <property type="entry name" value="PHD1_PHF12"/>
    <property type="match status" value="1"/>
</dbReference>
<evidence type="ECO:0000256" key="17">
    <source>
        <dbReference type="SAM" id="MobiDB-lite"/>
    </source>
</evidence>
<dbReference type="Gene3D" id="6.10.20.60">
    <property type="entry name" value="PHD finger protein 12"/>
    <property type="match status" value="1"/>
</dbReference>
<accession>A0A1I8Q2W4</accession>
<evidence type="ECO:0000256" key="14">
    <source>
        <dbReference type="ARBA" id="ARBA00068755"/>
    </source>
</evidence>
<feature type="compositionally biased region" description="Basic residues" evidence="17">
    <location>
        <begin position="242"/>
        <end position="252"/>
    </location>
</feature>
<dbReference type="PROSITE" id="PS01359">
    <property type="entry name" value="ZF_PHD_1"/>
    <property type="match status" value="1"/>
</dbReference>
<dbReference type="SUPFAM" id="SSF49879">
    <property type="entry name" value="SMAD/FHA domain"/>
    <property type="match status" value="1"/>
</dbReference>
<organism evidence="20 21">
    <name type="scientific">Stomoxys calcitrans</name>
    <name type="common">Stable fly</name>
    <name type="synonym">Conops calcitrans</name>
    <dbReference type="NCBI Taxonomy" id="35570"/>
    <lineage>
        <taxon>Eukaryota</taxon>
        <taxon>Metazoa</taxon>
        <taxon>Ecdysozoa</taxon>
        <taxon>Arthropoda</taxon>
        <taxon>Hexapoda</taxon>
        <taxon>Insecta</taxon>
        <taxon>Pterygota</taxon>
        <taxon>Neoptera</taxon>
        <taxon>Endopterygota</taxon>
        <taxon>Diptera</taxon>
        <taxon>Brachycera</taxon>
        <taxon>Muscomorpha</taxon>
        <taxon>Muscoidea</taxon>
        <taxon>Muscidae</taxon>
        <taxon>Stomoxys</taxon>
    </lineage>
</organism>
<feature type="compositionally biased region" description="Basic and acidic residues" evidence="17">
    <location>
        <begin position="522"/>
        <end position="554"/>
    </location>
</feature>
<dbReference type="CDD" id="cd15534">
    <property type="entry name" value="PHD2_PHF12_Rco1"/>
    <property type="match status" value="1"/>
</dbReference>
<keyword evidence="6" id="KW-0677">Repeat</keyword>
<feature type="compositionally biased region" description="Basic residues" evidence="17">
    <location>
        <begin position="505"/>
        <end position="516"/>
    </location>
</feature>
<feature type="domain" description="PHD-type" evidence="19">
    <location>
        <begin position="267"/>
        <end position="317"/>
    </location>
</feature>
<evidence type="ECO:0000256" key="1">
    <source>
        <dbReference type="ARBA" id="ARBA00004123"/>
    </source>
</evidence>
<keyword evidence="4" id="KW-0597">Phosphoprotein</keyword>
<keyword evidence="10" id="KW-0805">Transcription regulation</keyword>
<evidence type="ECO:0000256" key="13">
    <source>
        <dbReference type="ARBA" id="ARBA00065785"/>
    </source>
</evidence>
<feature type="region of interest" description="Disordered" evidence="17">
    <location>
        <begin position="448"/>
        <end position="573"/>
    </location>
</feature>
<dbReference type="InterPro" id="IPR038098">
    <property type="entry name" value="PHF12_MRG-bd_sf"/>
</dbReference>
<dbReference type="PANTHER" id="PTHR46309">
    <property type="entry name" value="PHD FINGER PROTEIN 12"/>
    <property type="match status" value="1"/>
</dbReference>
<dbReference type="GO" id="GO:0070822">
    <property type="term" value="C:Sin3-type complex"/>
    <property type="evidence" value="ECO:0007669"/>
    <property type="project" value="TreeGrafter"/>
</dbReference>
<keyword evidence="2" id="KW-0678">Repressor</keyword>
<dbReference type="InterPro" id="IPR019786">
    <property type="entry name" value="Zinc_finger_PHD-type_CS"/>
</dbReference>
<evidence type="ECO:0000256" key="2">
    <source>
        <dbReference type="ARBA" id="ARBA00022491"/>
    </source>
</evidence>
<dbReference type="OrthoDB" id="1919692at2759"/>
<gene>
    <name evidence="20" type="primary">106085224</name>
</gene>
<feature type="compositionally biased region" description="Basic and acidic residues" evidence="17">
    <location>
        <begin position="475"/>
        <end position="504"/>
    </location>
</feature>
<dbReference type="FunFam" id="3.30.40.10:FF:000154">
    <property type="entry name" value="PHD finger protein 12"/>
    <property type="match status" value="1"/>
</dbReference>
<dbReference type="SUPFAM" id="SSF57903">
    <property type="entry name" value="FYVE/PHD zinc finger"/>
    <property type="match status" value="2"/>
</dbReference>
<dbReference type="Pfam" id="PF16737">
    <property type="entry name" value="PHF12_MRG_bd"/>
    <property type="match status" value="1"/>
</dbReference>
<comment type="subcellular location">
    <subcellularLocation>
        <location evidence="1">Nucleus</location>
    </subcellularLocation>
</comment>
<dbReference type="STRING" id="35570.A0A1I8Q2W4"/>
<evidence type="ECO:0000313" key="20">
    <source>
        <dbReference type="EnsemblMetazoa" id="SCAU013386-PA"/>
    </source>
</evidence>
<protein>
    <recommendedName>
        <fullName evidence="14">PHD finger protein 12</fullName>
    </recommendedName>
    <alternativeName>
        <fullName evidence="15">PHD factor 1</fullName>
    </alternativeName>
</protein>
<feature type="domain" description="PHD-type" evidence="19">
    <location>
        <begin position="53"/>
        <end position="102"/>
    </location>
</feature>
<dbReference type="AlphaFoldDB" id="A0A1I8Q2W4"/>
<dbReference type="InterPro" id="IPR019787">
    <property type="entry name" value="Znf_PHD-finger"/>
</dbReference>
<keyword evidence="11" id="KW-0804">Transcription</keyword>
<dbReference type="EnsemblMetazoa" id="SCAU013386-RA">
    <property type="protein sequence ID" value="SCAU013386-PA"/>
    <property type="gene ID" value="SCAU013386"/>
</dbReference>
<keyword evidence="7 16" id="KW-0863">Zinc-finger</keyword>
<dbReference type="InterPro" id="IPR031966">
    <property type="entry name" value="PHF12_MRG-bd"/>
</dbReference>
<keyword evidence="9" id="KW-0832">Ubl conjugation</keyword>
<evidence type="ECO:0000256" key="11">
    <source>
        <dbReference type="ARBA" id="ARBA00023163"/>
    </source>
</evidence>
<keyword evidence="3" id="KW-1017">Isopeptide bond</keyword>
<keyword evidence="8" id="KW-0862">Zinc</keyword>
<dbReference type="VEuPathDB" id="VectorBase:SCAU013386"/>
<proteinExistence type="predicted"/>
<dbReference type="Proteomes" id="UP000095300">
    <property type="component" value="Unassembled WGS sequence"/>
</dbReference>
<dbReference type="PROSITE" id="PS50006">
    <property type="entry name" value="FHA_DOMAIN"/>
    <property type="match status" value="1"/>
</dbReference>
<dbReference type="InterPro" id="IPR001965">
    <property type="entry name" value="Znf_PHD"/>
</dbReference>
<dbReference type="KEGG" id="scac:106085224"/>
<sequence>MSKIDANPNAELSIMEQIQNLIKPPPTEDEKLGVRPTATKHPYYKRPGRGHNHDLCDACEEGGDLLCCDRCPSSFHLQCHDPPLTEDDIPSGQWLCHNCRMTLKTAPSTSSKSSSVERTSATPATAAVVAAAAAGVNSRPNTPSAGGDLESIPLKIRHLRKRSSSRASFCSDLSGTEKYLSKLPVGIQRALDPNKKPTPLDELIKAASILNPKQFELPRELEIHTQFPGNDKIEPIRNNGNNHKKPNYRRNSKPFELDSQGLVPLPAKTCFYCHRSCKKAPLVACDYCPLFFHQDCLDPPMTALPTGLWMCPNHVENFIDNNLLSSISATERVRLWDKFSQPFDHEAVKMDFFRRVHMKNPPFRIKVPVKSRDTIEVPPMVKYHYENPPPLLPSLRETLRYDIVKRRKCLPSAPEVISKESVAESLVKDLEALKSAKAKFREIQKELGRVEELSSSSSSSSSEDEEEPKNATAHGNDKKTSGSEAKVETTKDDNGDEVLTEKQTNKTKIKRTKRNSTSHATHLKETEIKTECETIPEEKDEKNATPQAEEKSKIDANYSCNNNAEDSDEETKYDPQIDTELQYLDVELIKKLAFQRLQQLVQDHPEIVVQYQNRTAAKRIRELTQTQPAIVTAPEEQNSTGSPAVVPSEILSPNDVRRLCIMFTGETSSILAQPNSASEDMPQLHPALATAAAIVAADEEEQKYTPRLYSEQEKAYEIATRLELKLLRRKIRARAVLTPLGDILEDNRWFSNIELRSSFFMRYRSINVGYGDTNLGVDVNLSLIGYCRRISPKHATIFYDDFSKTYELINYSEYGTEVNGQLYSCDFSEPNPTPAKKLKPDDVDLQKKVQAILDKRRGIQRHYFVVDNNARMAPPPKPDCKCSSIEEVPMIKGAWEGTAILQHGTLIRFGCLAFVFSIPKLDTCNGQG</sequence>
<keyword evidence="21" id="KW-1185">Reference proteome</keyword>
<dbReference type="PROSITE" id="PS50016">
    <property type="entry name" value="ZF_PHD_2"/>
    <property type="match status" value="2"/>
</dbReference>
<evidence type="ECO:0000256" key="15">
    <source>
        <dbReference type="ARBA" id="ARBA00076589"/>
    </source>
</evidence>
<dbReference type="GO" id="GO:0003714">
    <property type="term" value="F:transcription corepressor activity"/>
    <property type="evidence" value="ECO:0007669"/>
    <property type="project" value="InterPro"/>
</dbReference>
<evidence type="ECO:0000256" key="10">
    <source>
        <dbReference type="ARBA" id="ARBA00023015"/>
    </source>
</evidence>
<dbReference type="GO" id="GO:0008270">
    <property type="term" value="F:zinc ion binding"/>
    <property type="evidence" value="ECO:0007669"/>
    <property type="project" value="UniProtKB-KW"/>
</dbReference>
<dbReference type="SMART" id="SM00249">
    <property type="entry name" value="PHD"/>
    <property type="match status" value="2"/>
</dbReference>
<evidence type="ECO:0000256" key="16">
    <source>
        <dbReference type="PROSITE-ProRule" id="PRU00146"/>
    </source>
</evidence>
<dbReference type="GO" id="GO:0000122">
    <property type="term" value="P:negative regulation of transcription by RNA polymerase II"/>
    <property type="evidence" value="ECO:0007669"/>
    <property type="project" value="TreeGrafter"/>
</dbReference>
<dbReference type="InterPro" id="IPR008984">
    <property type="entry name" value="SMAD_FHA_dom_sf"/>
</dbReference>
<dbReference type="InterPro" id="IPR013083">
    <property type="entry name" value="Znf_RING/FYVE/PHD"/>
</dbReference>
<dbReference type="PANTHER" id="PTHR46309:SF1">
    <property type="entry name" value="PHD FINGER PROTEIN 12"/>
    <property type="match status" value="1"/>
</dbReference>
<evidence type="ECO:0000259" key="19">
    <source>
        <dbReference type="PROSITE" id="PS50016"/>
    </source>
</evidence>
<evidence type="ECO:0000259" key="18">
    <source>
        <dbReference type="PROSITE" id="PS50006"/>
    </source>
</evidence>
<keyword evidence="12" id="KW-0539">Nucleus</keyword>
<evidence type="ECO:0000256" key="5">
    <source>
        <dbReference type="ARBA" id="ARBA00022723"/>
    </source>
</evidence>
<dbReference type="Pfam" id="PF00628">
    <property type="entry name" value="PHD"/>
    <property type="match status" value="2"/>
</dbReference>
<evidence type="ECO:0000256" key="6">
    <source>
        <dbReference type="ARBA" id="ARBA00022737"/>
    </source>
</evidence>
<dbReference type="InterPro" id="IPR000253">
    <property type="entry name" value="FHA_dom"/>
</dbReference>
<dbReference type="InterPro" id="IPR011011">
    <property type="entry name" value="Znf_FYVE_PHD"/>
</dbReference>